<dbReference type="Proteomes" id="UP001341297">
    <property type="component" value="Unassembled WGS sequence"/>
</dbReference>
<reference evidence="2 3" key="1">
    <citation type="submission" date="2023-03" db="EMBL/GenBank/DDBJ databases">
        <title>Agriculturally important microbes genome sequencing.</title>
        <authorList>
            <person name="Dunlap C."/>
        </authorList>
    </citation>
    <scope>NUCLEOTIDE SEQUENCE [LARGE SCALE GENOMIC DNA]</scope>
    <source>
        <strain evidence="2 3">CBP-3203</strain>
    </source>
</reference>
<dbReference type="RefSeq" id="WP_172796332.1">
    <property type="nucleotide sequence ID" value="NZ_CP023481.1"/>
</dbReference>
<evidence type="ECO:0000256" key="1">
    <source>
        <dbReference type="SAM" id="Phobius"/>
    </source>
</evidence>
<keyword evidence="1" id="KW-0812">Transmembrane</keyword>
<feature type="transmembrane region" description="Helical" evidence="1">
    <location>
        <begin position="36"/>
        <end position="53"/>
    </location>
</feature>
<protein>
    <submittedName>
        <fullName evidence="2">Uncharacterized protein</fullName>
    </submittedName>
</protein>
<gene>
    <name evidence="2" type="ORF">P8828_16435</name>
</gene>
<keyword evidence="1" id="KW-0472">Membrane</keyword>
<evidence type="ECO:0000313" key="2">
    <source>
        <dbReference type="EMBL" id="MEC0486381.1"/>
    </source>
</evidence>
<evidence type="ECO:0000313" key="3">
    <source>
        <dbReference type="Proteomes" id="UP001341297"/>
    </source>
</evidence>
<organism evidence="2 3">
    <name type="scientific">Bacillus glycinifermentans</name>
    <dbReference type="NCBI Taxonomy" id="1664069"/>
    <lineage>
        <taxon>Bacteria</taxon>
        <taxon>Bacillati</taxon>
        <taxon>Bacillota</taxon>
        <taxon>Bacilli</taxon>
        <taxon>Bacillales</taxon>
        <taxon>Bacillaceae</taxon>
        <taxon>Bacillus</taxon>
    </lineage>
</organism>
<accession>A0ABU6H8Q9</accession>
<proteinExistence type="predicted"/>
<name>A0ABU6H8Q9_9BACI</name>
<comment type="caution">
    <text evidence="2">The sequence shown here is derived from an EMBL/GenBank/DDBJ whole genome shotgun (WGS) entry which is preliminary data.</text>
</comment>
<dbReference type="EMBL" id="JARRTL010000016">
    <property type="protein sequence ID" value="MEC0486381.1"/>
    <property type="molecule type" value="Genomic_DNA"/>
</dbReference>
<keyword evidence="1" id="KW-1133">Transmembrane helix</keyword>
<keyword evidence="3" id="KW-1185">Reference proteome</keyword>
<sequence>MMEKYGLFIAVFIFALCVHSNIIVENQLLQTAVKTVSLAVMVAAGIAAFAKSLKQPS</sequence>